<reference evidence="3" key="1">
    <citation type="submission" date="2022-11" db="UniProtKB">
        <authorList>
            <consortium name="WormBaseParasite"/>
        </authorList>
    </citation>
    <scope>IDENTIFICATION</scope>
</reference>
<feature type="chain" id="PRO_5037502722" evidence="1">
    <location>
        <begin position="23"/>
        <end position="267"/>
    </location>
</feature>
<sequence>MRRLSSWVPFALIAALLGDVMFDKSFGCFRTVPVDSSEPIVETPTQEVATSAPTATVPVCPACNGDACSVIEVCNNVGPTQWSQASPAANRVEENGCINFDACVEGADPNDPCDVRLTATANIGRLDCVAFGNGVACITGTAKGKTGDWQTTGDPLGVQNDLGISAYCRAPGDCRNIVSNNLIFDNPSWTLALQNDPAGTTYKAPDGENGIPALSSSDYMTVTRVCCGTCAVCRSANALCTDAVAVFAAANAAAELSRQLAEESPIR</sequence>
<organism evidence="2 3">
    <name type="scientific">Plectus sambesii</name>
    <dbReference type="NCBI Taxonomy" id="2011161"/>
    <lineage>
        <taxon>Eukaryota</taxon>
        <taxon>Metazoa</taxon>
        <taxon>Ecdysozoa</taxon>
        <taxon>Nematoda</taxon>
        <taxon>Chromadorea</taxon>
        <taxon>Plectida</taxon>
        <taxon>Plectina</taxon>
        <taxon>Plectoidea</taxon>
        <taxon>Plectidae</taxon>
        <taxon>Plectus</taxon>
    </lineage>
</organism>
<evidence type="ECO:0000313" key="2">
    <source>
        <dbReference type="Proteomes" id="UP000887566"/>
    </source>
</evidence>
<dbReference type="Proteomes" id="UP000887566">
    <property type="component" value="Unplaced"/>
</dbReference>
<evidence type="ECO:0000313" key="3">
    <source>
        <dbReference type="WBParaSite" id="PSAMB.scaffold7447size7633.g30084.t1"/>
    </source>
</evidence>
<dbReference type="AlphaFoldDB" id="A0A914XCQ9"/>
<dbReference type="WBParaSite" id="PSAMB.scaffold7447size7633.g30084.t1">
    <property type="protein sequence ID" value="PSAMB.scaffold7447size7633.g30084.t1"/>
    <property type="gene ID" value="PSAMB.scaffold7447size7633.g30084"/>
</dbReference>
<feature type="signal peptide" evidence="1">
    <location>
        <begin position="1"/>
        <end position="22"/>
    </location>
</feature>
<evidence type="ECO:0000256" key="1">
    <source>
        <dbReference type="SAM" id="SignalP"/>
    </source>
</evidence>
<keyword evidence="1" id="KW-0732">Signal</keyword>
<accession>A0A914XCQ9</accession>
<name>A0A914XCQ9_9BILA</name>
<proteinExistence type="predicted"/>
<keyword evidence="2" id="KW-1185">Reference proteome</keyword>
<protein>
    <submittedName>
        <fullName evidence="3">Uncharacterized protein</fullName>
    </submittedName>
</protein>